<protein>
    <recommendedName>
        <fullName evidence="12">Zyxin</fullName>
    </recommendedName>
</protein>
<dbReference type="SMART" id="SM00132">
    <property type="entry name" value="LIM"/>
    <property type="match status" value="2"/>
</dbReference>
<dbReference type="GO" id="GO:0005925">
    <property type="term" value="C:focal adhesion"/>
    <property type="evidence" value="ECO:0007669"/>
    <property type="project" value="UniProtKB-SubCell"/>
</dbReference>
<evidence type="ECO:0000256" key="8">
    <source>
        <dbReference type="ARBA" id="ARBA00022889"/>
    </source>
</evidence>
<keyword evidence="9" id="KW-0965">Cell junction</keyword>
<comment type="similarity">
    <text evidence="3">Belongs to the zyxin/ajuba family.</text>
</comment>
<dbReference type="EMBL" id="AHAT01036557">
    <property type="status" value="NOT_ANNOTATED_CDS"/>
    <property type="molecule type" value="Genomic_DNA"/>
</dbReference>
<dbReference type="PROSITE" id="PS50023">
    <property type="entry name" value="LIM_DOMAIN_2"/>
    <property type="match status" value="2"/>
</dbReference>
<dbReference type="Ensembl" id="ENSLOCT00000010231.1">
    <property type="protein sequence ID" value="ENSLOCP00000010218.1"/>
    <property type="gene ID" value="ENSLOCG00000008407.1"/>
</dbReference>
<keyword evidence="17" id="KW-1185">Reference proteome</keyword>
<dbReference type="PANTHER" id="PTHR24212">
    <property type="entry name" value="ZYXIN/TRIP6"/>
    <property type="match status" value="1"/>
</dbReference>
<keyword evidence="7 13" id="KW-0862">Zinc</keyword>
<evidence type="ECO:0000259" key="15">
    <source>
        <dbReference type="PROSITE" id="PS50023"/>
    </source>
</evidence>
<reference evidence="16" key="3">
    <citation type="submission" date="2025-09" db="UniProtKB">
        <authorList>
            <consortium name="Ensembl"/>
        </authorList>
    </citation>
    <scope>IDENTIFICATION</scope>
</reference>
<keyword evidence="4" id="KW-0963">Cytoplasm</keyword>
<dbReference type="EMBL" id="AHAT01036553">
    <property type="status" value="NOT_ANNOTATED_CDS"/>
    <property type="molecule type" value="Genomic_DNA"/>
</dbReference>
<dbReference type="EMBL" id="AHAT01036555">
    <property type="status" value="NOT_ANNOTATED_CDS"/>
    <property type="molecule type" value="Genomic_DNA"/>
</dbReference>
<sequence>MSDSSKPVMVSSTLTFNVSAPSFYNAPKKFASVAPPRPKLSSTQSQPLASHTSVASTAVIGRVGELPPPPPAVTEEFPPPPPPLDDSDLPAPPPEYQTTPPASEAPPPAFPEPPPPPPPEDIPSPTGAESSLPPPPPPPPPLPPACNAPVSAPVSQSQDGFKARLWTTDPVVTLICINYCYYNALSLSLKSSVAGSGAPLSMREVEELEKLTQRFIKDMENPPQIHAPSTVSIRASASVPIPGRSVSDLCRKLHFPQFLLFCVCARVRHFGARGWGKKSKSHPRNLRPRFPERWSPLPVSHARLAGTASYWFLRHLGRESAPAFSDPKFKRRPAGLFIFLAWSGSFFIYETTNLPGSISETWEWETDRTELWVVYELLDLQFSSCFALDDLLNLSHMEATYKTHFCRTDYRDPVRGLLHSHLGGTPQCEDCYTSSLEQCSHCKEKISDRVLRAVGRSFHAHCFRCVQCGCSLEGAPFITDDADQPYCVPDYHRRFSPQCVSCKEPIVPDPGSEETVRVVALDKNFHLKCYRCEDCARPLSIEADSDGCYPLDGRILCLKCHTHRAKQAAN</sequence>
<evidence type="ECO:0000256" key="2">
    <source>
        <dbReference type="ARBA" id="ARBA00004246"/>
    </source>
</evidence>
<evidence type="ECO:0000256" key="9">
    <source>
        <dbReference type="ARBA" id="ARBA00022949"/>
    </source>
</evidence>
<dbReference type="FunFam" id="2.10.110.10:FF:000027">
    <property type="entry name" value="lipoma-preferred partner isoform X1"/>
    <property type="match status" value="1"/>
</dbReference>
<comment type="subcellular location">
    <subcellularLocation>
        <location evidence="2">Cell junction</location>
        <location evidence="2">Focal adhesion</location>
    </subcellularLocation>
    <subcellularLocation>
        <location evidence="1">Cytoplasm</location>
        <location evidence="1">Cytoskeleton</location>
    </subcellularLocation>
</comment>
<evidence type="ECO:0000256" key="10">
    <source>
        <dbReference type="ARBA" id="ARBA00023038"/>
    </source>
</evidence>
<name>W5MPA9_LEPOC</name>
<evidence type="ECO:0000313" key="17">
    <source>
        <dbReference type="Proteomes" id="UP000018468"/>
    </source>
</evidence>
<feature type="domain" description="LIM zinc-binding" evidence="15">
    <location>
        <begin position="437"/>
        <end position="497"/>
    </location>
</feature>
<evidence type="ECO:0000256" key="12">
    <source>
        <dbReference type="ARBA" id="ARBA00039396"/>
    </source>
</evidence>
<dbReference type="Gene3D" id="2.10.110.10">
    <property type="entry name" value="Cysteine Rich Protein"/>
    <property type="match status" value="2"/>
</dbReference>
<evidence type="ECO:0000256" key="5">
    <source>
        <dbReference type="ARBA" id="ARBA00022723"/>
    </source>
</evidence>
<dbReference type="GO" id="GO:0046872">
    <property type="term" value="F:metal ion binding"/>
    <property type="evidence" value="ECO:0007669"/>
    <property type="project" value="UniProtKB-KW"/>
</dbReference>
<evidence type="ECO:0000256" key="11">
    <source>
        <dbReference type="ARBA" id="ARBA00023212"/>
    </source>
</evidence>
<evidence type="ECO:0000256" key="3">
    <source>
        <dbReference type="ARBA" id="ARBA00009611"/>
    </source>
</evidence>
<dbReference type="Pfam" id="PF00412">
    <property type="entry name" value="LIM"/>
    <property type="match status" value="2"/>
</dbReference>
<dbReference type="AlphaFoldDB" id="W5MPA9"/>
<feature type="domain" description="LIM zinc-binding" evidence="15">
    <location>
        <begin position="498"/>
        <end position="567"/>
    </location>
</feature>
<keyword evidence="6" id="KW-0677">Repeat</keyword>
<feature type="compositionally biased region" description="Pro residues" evidence="14">
    <location>
        <begin position="103"/>
        <end position="122"/>
    </location>
</feature>
<dbReference type="PANTHER" id="PTHR24212:SF1">
    <property type="entry name" value="ZYXIN"/>
    <property type="match status" value="1"/>
</dbReference>
<dbReference type="EMBL" id="AHAT01036556">
    <property type="status" value="NOT_ANNOTATED_CDS"/>
    <property type="molecule type" value="Genomic_DNA"/>
</dbReference>
<evidence type="ECO:0000256" key="14">
    <source>
        <dbReference type="SAM" id="MobiDB-lite"/>
    </source>
</evidence>
<evidence type="ECO:0000256" key="7">
    <source>
        <dbReference type="ARBA" id="ARBA00022833"/>
    </source>
</evidence>
<dbReference type="GeneTree" id="ENSGT00940000154273"/>
<proteinExistence type="inferred from homology"/>
<keyword evidence="8" id="KW-0130">Cell adhesion</keyword>
<reference evidence="16" key="2">
    <citation type="submission" date="2025-08" db="UniProtKB">
        <authorList>
            <consortium name="Ensembl"/>
        </authorList>
    </citation>
    <scope>IDENTIFICATION</scope>
</reference>
<keyword evidence="5 13" id="KW-0479">Metal-binding</keyword>
<reference evidence="17" key="1">
    <citation type="submission" date="2011-12" db="EMBL/GenBank/DDBJ databases">
        <title>The Draft Genome of Lepisosteus oculatus.</title>
        <authorList>
            <consortium name="The Broad Institute Genome Assembly &amp; Analysis Group"/>
            <consortium name="Computational R&amp;D Group"/>
            <consortium name="and Sequencing Platform"/>
            <person name="Di Palma F."/>
            <person name="Alfoldi J."/>
            <person name="Johnson J."/>
            <person name="Berlin A."/>
            <person name="Gnerre S."/>
            <person name="Jaffe D."/>
            <person name="MacCallum I."/>
            <person name="Young S."/>
            <person name="Walker B.J."/>
            <person name="Lander E.S."/>
            <person name="Lindblad-Toh K."/>
        </authorList>
    </citation>
    <scope>NUCLEOTIDE SEQUENCE [LARGE SCALE GENOMIC DNA]</scope>
</reference>
<organism evidence="16 17">
    <name type="scientific">Lepisosteus oculatus</name>
    <name type="common">Spotted gar</name>
    <dbReference type="NCBI Taxonomy" id="7918"/>
    <lineage>
        <taxon>Eukaryota</taxon>
        <taxon>Metazoa</taxon>
        <taxon>Chordata</taxon>
        <taxon>Craniata</taxon>
        <taxon>Vertebrata</taxon>
        <taxon>Euteleostomi</taxon>
        <taxon>Actinopterygii</taxon>
        <taxon>Neopterygii</taxon>
        <taxon>Holostei</taxon>
        <taxon>Semionotiformes</taxon>
        <taxon>Lepisosteidae</taxon>
        <taxon>Lepisosteus</taxon>
    </lineage>
</organism>
<evidence type="ECO:0000256" key="4">
    <source>
        <dbReference type="ARBA" id="ARBA00022490"/>
    </source>
</evidence>
<keyword evidence="11" id="KW-0206">Cytoskeleton</keyword>
<keyword evidence="10 13" id="KW-0440">LIM domain</keyword>
<evidence type="ECO:0000256" key="6">
    <source>
        <dbReference type="ARBA" id="ARBA00022737"/>
    </source>
</evidence>
<feature type="region of interest" description="Disordered" evidence="14">
    <location>
        <begin position="28"/>
        <end position="154"/>
    </location>
</feature>
<evidence type="ECO:0000313" key="16">
    <source>
        <dbReference type="Ensembl" id="ENSLOCP00000010218.1"/>
    </source>
</evidence>
<dbReference type="Bgee" id="ENSLOCG00000008407">
    <property type="expression patterns" value="Expressed in zone of skin and 13 other cell types or tissues"/>
</dbReference>
<dbReference type="GO" id="GO:0005856">
    <property type="term" value="C:cytoskeleton"/>
    <property type="evidence" value="ECO:0007669"/>
    <property type="project" value="UniProtKB-SubCell"/>
</dbReference>
<evidence type="ECO:0000256" key="1">
    <source>
        <dbReference type="ARBA" id="ARBA00004245"/>
    </source>
</evidence>
<feature type="compositionally biased region" description="Pro residues" evidence="14">
    <location>
        <begin position="66"/>
        <end position="95"/>
    </location>
</feature>
<dbReference type="SUPFAM" id="SSF57716">
    <property type="entry name" value="Glucocorticoid receptor-like (DNA-binding domain)"/>
    <property type="match status" value="2"/>
</dbReference>
<dbReference type="EMBL" id="AHAT01036554">
    <property type="status" value="NOT_ANNOTATED_CDS"/>
    <property type="molecule type" value="Genomic_DNA"/>
</dbReference>
<dbReference type="GO" id="GO:0007155">
    <property type="term" value="P:cell adhesion"/>
    <property type="evidence" value="ECO:0007669"/>
    <property type="project" value="UniProtKB-KW"/>
</dbReference>
<feature type="compositionally biased region" description="Pro residues" evidence="14">
    <location>
        <begin position="132"/>
        <end position="146"/>
    </location>
</feature>
<dbReference type="CDD" id="cd09435">
    <property type="entry name" value="LIM3_Zyxin"/>
    <property type="match status" value="1"/>
</dbReference>
<dbReference type="FunFam" id="2.10.110.10:FF:000057">
    <property type="entry name" value="Zyxin"/>
    <property type="match status" value="1"/>
</dbReference>
<evidence type="ECO:0000256" key="13">
    <source>
        <dbReference type="PROSITE-ProRule" id="PRU00125"/>
    </source>
</evidence>
<accession>W5MPA9</accession>
<dbReference type="EMBL" id="AHAT01036552">
    <property type="status" value="NOT_ANNOTATED_CDS"/>
    <property type="molecule type" value="Genomic_DNA"/>
</dbReference>
<dbReference type="InterPro" id="IPR001781">
    <property type="entry name" value="Znf_LIM"/>
</dbReference>
<feature type="compositionally biased region" description="Polar residues" evidence="14">
    <location>
        <begin position="40"/>
        <end position="56"/>
    </location>
</feature>
<dbReference type="Proteomes" id="UP000018468">
    <property type="component" value="Linkage group LG26"/>
</dbReference>